<dbReference type="NCBIfam" id="TIGR00112">
    <property type="entry name" value="proC"/>
    <property type="match status" value="1"/>
</dbReference>
<comment type="subcellular location">
    <subcellularLocation>
        <location evidence="6">Cytoplasm</location>
    </subcellularLocation>
</comment>
<feature type="domain" description="Pyrroline-5-carboxylate reductase dimerisation" evidence="10">
    <location>
        <begin position="163"/>
        <end position="267"/>
    </location>
</feature>
<dbReference type="PANTHER" id="PTHR11645:SF49">
    <property type="entry name" value="PYRROLINE-5-CARBOXYLATE REDUCTASE 1"/>
    <property type="match status" value="1"/>
</dbReference>
<organism evidence="11">
    <name type="scientific">Ornithinibacillus sp. 4-3</name>
    <dbReference type="NCBI Taxonomy" id="3231488"/>
    <lineage>
        <taxon>Bacteria</taxon>
        <taxon>Bacillati</taxon>
        <taxon>Bacillota</taxon>
        <taxon>Bacilli</taxon>
        <taxon>Bacillales</taxon>
        <taxon>Bacillaceae</taxon>
        <taxon>Ornithinibacillus</taxon>
    </lineage>
</organism>
<dbReference type="InterPro" id="IPR028939">
    <property type="entry name" value="P5C_Rdtase_cat_N"/>
</dbReference>
<proteinExistence type="inferred from homology"/>
<dbReference type="InterPro" id="IPR036291">
    <property type="entry name" value="NAD(P)-bd_dom_sf"/>
</dbReference>
<dbReference type="AlphaFoldDB" id="A0AB39HNQ7"/>
<dbReference type="InterPro" id="IPR029036">
    <property type="entry name" value="P5CR_dimer"/>
</dbReference>
<keyword evidence="6" id="KW-0028">Amino-acid biosynthesis</keyword>
<dbReference type="Pfam" id="PF14748">
    <property type="entry name" value="P5CR_dimer"/>
    <property type="match status" value="1"/>
</dbReference>
<dbReference type="EC" id="1.5.1.2" evidence="6 7"/>
<keyword evidence="2 6" id="KW-0641">Proline biosynthesis</keyword>
<dbReference type="SUPFAM" id="SSF51735">
    <property type="entry name" value="NAD(P)-binding Rossmann-fold domains"/>
    <property type="match status" value="1"/>
</dbReference>
<comment type="pathway">
    <text evidence="6">Amino-acid biosynthesis; L-proline biosynthesis; L-proline from L-glutamate 5-semialdehyde: step 1/1.</text>
</comment>
<evidence type="ECO:0000313" key="11">
    <source>
        <dbReference type="EMBL" id="XDK32823.1"/>
    </source>
</evidence>
<dbReference type="InterPro" id="IPR008927">
    <property type="entry name" value="6-PGluconate_DH-like_C_sf"/>
</dbReference>
<keyword evidence="4 6" id="KW-0560">Oxidoreductase</keyword>
<accession>A0AB39HNQ7</accession>
<keyword evidence="6" id="KW-0963">Cytoplasm</keyword>
<reference evidence="11" key="1">
    <citation type="submission" date="2024-07" db="EMBL/GenBank/DDBJ databases">
        <title>Halotolerant mesophilic bacterium Ornithinibacillus sp. 4-3, sp. nov., isolated from soil.</title>
        <authorList>
            <person name="Sidarenka A.V."/>
            <person name="Guliayeva D.E."/>
            <person name="Leanovich S.I."/>
            <person name="Hileuskaya K.S."/>
            <person name="Akhremchuk A.E."/>
            <person name="Sikolenko M.A."/>
            <person name="Valentovich L.N."/>
        </authorList>
    </citation>
    <scope>NUCLEOTIDE SEQUENCE</scope>
    <source>
        <strain evidence="11">4-3</strain>
    </source>
</reference>
<evidence type="ECO:0000259" key="9">
    <source>
        <dbReference type="Pfam" id="PF03807"/>
    </source>
</evidence>
<name>A0AB39HNQ7_9BACI</name>
<dbReference type="Gene3D" id="1.10.3730.10">
    <property type="entry name" value="ProC C-terminal domain-like"/>
    <property type="match status" value="1"/>
</dbReference>
<protein>
    <recommendedName>
        <fullName evidence="6 7">Pyrroline-5-carboxylate reductase</fullName>
        <shortName evidence="6">P5C reductase</shortName>
        <shortName evidence="6">P5CR</shortName>
        <ecNumber evidence="6 7">1.5.1.2</ecNumber>
    </recommendedName>
    <alternativeName>
        <fullName evidence="6">PCA reductase</fullName>
    </alternativeName>
</protein>
<sequence>MFNKIAFIGAGSMTEAIISGMLNKNFLDSKQIHVINKNNKERLDYLSEHFKINCVQEKSALIKDADIIVLSMKPYDLKEALLTYKEMIKENQLIISVVAGISTTYISTLLGNDAPVIRAMPNTSASIGYAATAVAKGSYATDNHLQASIELFQTIGTTVVSKEEDLHAVTAVSGSGPAYVYYLVEAMEQAAVEIGLNKETAMDLIVQTVIGAGEMLKQSGESAATLRKKVTSPSGTTESGVKTLQKHGFAESIIECIKSAQARSIELGKEAQEK</sequence>
<dbReference type="FunFam" id="1.10.3730.10:FF:000001">
    <property type="entry name" value="Pyrroline-5-carboxylate reductase"/>
    <property type="match status" value="1"/>
</dbReference>
<dbReference type="GO" id="GO:0005737">
    <property type="term" value="C:cytoplasm"/>
    <property type="evidence" value="ECO:0007669"/>
    <property type="project" value="UniProtKB-SubCell"/>
</dbReference>
<evidence type="ECO:0000256" key="7">
    <source>
        <dbReference type="NCBIfam" id="TIGR00112"/>
    </source>
</evidence>
<evidence type="ECO:0000256" key="3">
    <source>
        <dbReference type="ARBA" id="ARBA00022857"/>
    </source>
</evidence>
<dbReference type="Gene3D" id="3.40.50.720">
    <property type="entry name" value="NAD(P)-binding Rossmann-like Domain"/>
    <property type="match status" value="1"/>
</dbReference>
<feature type="domain" description="Pyrroline-5-carboxylate reductase catalytic N-terminal" evidence="9">
    <location>
        <begin position="4"/>
        <end position="100"/>
    </location>
</feature>
<dbReference type="SUPFAM" id="SSF48179">
    <property type="entry name" value="6-phosphogluconate dehydrogenase C-terminal domain-like"/>
    <property type="match status" value="1"/>
</dbReference>
<evidence type="ECO:0000256" key="6">
    <source>
        <dbReference type="HAMAP-Rule" id="MF_01925"/>
    </source>
</evidence>
<dbReference type="HAMAP" id="MF_01925">
    <property type="entry name" value="P5C_reductase"/>
    <property type="match status" value="1"/>
</dbReference>
<dbReference type="Pfam" id="PF03807">
    <property type="entry name" value="F420_oxidored"/>
    <property type="match status" value="1"/>
</dbReference>
<dbReference type="GO" id="GO:0055129">
    <property type="term" value="P:L-proline biosynthetic process"/>
    <property type="evidence" value="ECO:0007669"/>
    <property type="project" value="UniProtKB-UniRule"/>
</dbReference>
<dbReference type="InterPro" id="IPR000304">
    <property type="entry name" value="Pyrroline-COOH_reductase"/>
</dbReference>
<evidence type="ECO:0000256" key="1">
    <source>
        <dbReference type="ARBA" id="ARBA00005525"/>
    </source>
</evidence>
<evidence type="ECO:0000256" key="8">
    <source>
        <dbReference type="PIRSR" id="PIRSR000193-1"/>
    </source>
</evidence>
<evidence type="ECO:0000256" key="4">
    <source>
        <dbReference type="ARBA" id="ARBA00023002"/>
    </source>
</evidence>
<evidence type="ECO:0000259" key="10">
    <source>
        <dbReference type="Pfam" id="PF14748"/>
    </source>
</evidence>
<dbReference type="RefSeq" id="WP_368653510.1">
    <property type="nucleotide sequence ID" value="NZ_CP162599.1"/>
</dbReference>
<dbReference type="EMBL" id="CP162599">
    <property type="protein sequence ID" value="XDK32823.1"/>
    <property type="molecule type" value="Genomic_DNA"/>
</dbReference>
<gene>
    <name evidence="6 11" type="primary">proC</name>
    <name evidence="11" type="ORF">AB4Y30_00065</name>
</gene>
<dbReference type="PIRSF" id="PIRSF000193">
    <property type="entry name" value="Pyrrol-5-carb_rd"/>
    <property type="match status" value="1"/>
</dbReference>
<keyword evidence="3 6" id="KW-0521">NADP</keyword>
<evidence type="ECO:0000256" key="2">
    <source>
        <dbReference type="ARBA" id="ARBA00022650"/>
    </source>
</evidence>
<comment type="similarity">
    <text evidence="1 6">Belongs to the pyrroline-5-carboxylate reductase family.</text>
</comment>
<evidence type="ECO:0000256" key="5">
    <source>
        <dbReference type="ARBA" id="ARBA00058118"/>
    </source>
</evidence>
<dbReference type="PANTHER" id="PTHR11645">
    <property type="entry name" value="PYRROLINE-5-CARBOXYLATE REDUCTASE"/>
    <property type="match status" value="1"/>
</dbReference>
<comment type="catalytic activity">
    <reaction evidence="6">
        <text>L-proline + NAD(+) = (S)-1-pyrroline-5-carboxylate + NADH + 2 H(+)</text>
        <dbReference type="Rhea" id="RHEA:14105"/>
        <dbReference type="ChEBI" id="CHEBI:15378"/>
        <dbReference type="ChEBI" id="CHEBI:17388"/>
        <dbReference type="ChEBI" id="CHEBI:57540"/>
        <dbReference type="ChEBI" id="CHEBI:57945"/>
        <dbReference type="ChEBI" id="CHEBI:60039"/>
        <dbReference type="EC" id="1.5.1.2"/>
    </reaction>
</comment>
<dbReference type="GO" id="GO:0004735">
    <property type="term" value="F:pyrroline-5-carboxylate reductase activity"/>
    <property type="evidence" value="ECO:0007669"/>
    <property type="project" value="UniProtKB-UniRule"/>
</dbReference>
<feature type="binding site" evidence="8">
    <location>
        <begin position="8"/>
        <end position="13"/>
    </location>
    <ligand>
        <name>NADP(+)</name>
        <dbReference type="ChEBI" id="CHEBI:58349"/>
    </ligand>
</feature>
<comment type="function">
    <text evidence="5 6">Catalyzes the reduction of 1-pyrroline-5-carboxylate (PCA) to L-proline.</text>
</comment>
<comment type="catalytic activity">
    <reaction evidence="6">
        <text>L-proline + NADP(+) = (S)-1-pyrroline-5-carboxylate + NADPH + 2 H(+)</text>
        <dbReference type="Rhea" id="RHEA:14109"/>
        <dbReference type="ChEBI" id="CHEBI:15378"/>
        <dbReference type="ChEBI" id="CHEBI:17388"/>
        <dbReference type="ChEBI" id="CHEBI:57783"/>
        <dbReference type="ChEBI" id="CHEBI:58349"/>
        <dbReference type="ChEBI" id="CHEBI:60039"/>
        <dbReference type="EC" id="1.5.1.2"/>
    </reaction>
</comment>